<name>A0AAD3DNZ9_9CHLO</name>
<dbReference type="GO" id="GO:0006629">
    <property type="term" value="P:lipid metabolic process"/>
    <property type="evidence" value="ECO:0007669"/>
    <property type="project" value="InterPro"/>
</dbReference>
<dbReference type="GO" id="GO:0008374">
    <property type="term" value="F:O-acyltransferase activity"/>
    <property type="evidence" value="ECO:0007669"/>
    <property type="project" value="InterPro"/>
</dbReference>
<dbReference type="Proteomes" id="UP001054857">
    <property type="component" value="Unassembled WGS sequence"/>
</dbReference>
<dbReference type="AlphaFoldDB" id="A0AAD3DNZ9"/>
<sequence>SIFRRQLGLHASFLASGIIHEYLGWTVSRTGKWGWKWCLFFYLQAPLMTAEAYLGRLMRRAGLHAPLLLRIALTHAVIEETAGRLFIPPIERDSDLRDRMLQAISANYRALLEPLQPLLGPLASQVGQQLGPLLTAASAPFKA</sequence>
<feature type="non-terminal residue" evidence="1">
    <location>
        <position position="143"/>
    </location>
</feature>
<dbReference type="PANTHER" id="PTHR31595">
    <property type="entry name" value="LONG-CHAIN-ALCOHOL O-FATTY-ACYLTRANSFERASE 3-RELATED"/>
    <property type="match status" value="1"/>
</dbReference>
<protein>
    <recommendedName>
        <fullName evidence="3">Wax synthase domain-containing protein</fullName>
    </recommendedName>
</protein>
<keyword evidence="2" id="KW-1185">Reference proteome</keyword>
<comment type="caution">
    <text evidence="1">The sequence shown here is derived from an EMBL/GenBank/DDBJ whole genome shotgun (WGS) entry which is preliminary data.</text>
</comment>
<reference evidence="1 2" key="1">
    <citation type="journal article" date="2021" name="Sci. Rep.">
        <title>Genome sequencing of the multicellular alga Astrephomene provides insights into convergent evolution of germ-soma differentiation.</title>
        <authorList>
            <person name="Yamashita S."/>
            <person name="Yamamoto K."/>
            <person name="Matsuzaki R."/>
            <person name="Suzuki S."/>
            <person name="Yamaguchi H."/>
            <person name="Hirooka S."/>
            <person name="Minakuchi Y."/>
            <person name="Miyagishima S."/>
            <person name="Kawachi M."/>
            <person name="Toyoda A."/>
            <person name="Nozaki H."/>
        </authorList>
    </citation>
    <scope>NUCLEOTIDE SEQUENCE [LARGE SCALE GENOMIC DNA]</scope>
    <source>
        <strain evidence="1 2">NIES-4017</strain>
    </source>
</reference>
<accession>A0AAD3DNZ9</accession>
<proteinExistence type="predicted"/>
<dbReference type="PANTHER" id="PTHR31595:SF57">
    <property type="entry name" value="OS04G0481900 PROTEIN"/>
    <property type="match status" value="1"/>
</dbReference>
<organism evidence="1 2">
    <name type="scientific">Astrephomene gubernaculifera</name>
    <dbReference type="NCBI Taxonomy" id="47775"/>
    <lineage>
        <taxon>Eukaryota</taxon>
        <taxon>Viridiplantae</taxon>
        <taxon>Chlorophyta</taxon>
        <taxon>core chlorophytes</taxon>
        <taxon>Chlorophyceae</taxon>
        <taxon>CS clade</taxon>
        <taxon>Chlamydomonadales</taxon>
        <taxon>Astrephomenaceae</taxon>
        <taxon>Astrephomene</taxon>
    </lineage>
</organism>
<dbReference type="InterPro" id="IPR044851">
    <property type="entry name" value="Wax_synthase"/>
</dbReference>
<dbReference type="EMBL" id="BMAR01000007">
    <property type="protein sequence ID" value="GFR44078.1"/>
    <property type="molecule type" value="Genomic_DNA"/>
</dbReference>
<evidence type="ECO:0008006" key="3">
    <source>
        <dbReference type="Google" id="ProtNLM"/>
    </source>
</evidence>
<evidence type="ECO:0000313" key="1">
    <source>
        <dbReference type="EMBL" id="GFR44078.1"/>
    </source>
</evidence>
<gene>
    <name evidence="1" type="ORF">Agub_g5238</name>
</gene>
<evidence type="ECO:0000313" key="2">
    <source>
        <dbReference type="Proteomes" id="UP001054857"/>
    </source>
</evidence>